<gene>
    <name evidence="1" type="ORF">B0H15DRAFT_947537</name>
</gene>
<dbReference type="AlphaFoldDB" id="A0AAD6UA22"/>
<dbReference type="Proteomes" id="UP001222325">
    <property type="component" value="Unassembled WGS sequence"/>
</dbReference>
<keyword evidence="2" id="KW-1185">Reference proteome</keyword>
<sequence>MAMLPQRADILKLLGAFTSKHHPARAERDVLLNLLRPRLEPRRLEKAFFATMFGAVSIDTFPDAQGMRGQLKQANSEIMDSNTAT</sequence>
<dbReference type="EMBL" id="JARJCN010000016">
    <property type="protein sequence ID" value="KAJ7093413.1"/>
    <property type="molecule type" value="Genomic_DNA"/>
</dbReference>
<organism evidence="1 2">
    <name type="scientific">Mycena belliarum</name>
    <dbReference type="NCBI Taxonomy" id="1033014"/>
    <lineage>
        <taxon>Eukaryota</taxon>
        <taxon>Fungi</taxon>
        <taxon>Dikarya</taxon>
        <taxon>Basidiomycota</taxon>
        <taxon>Agaricomycotina</taxon>
        <taxon>Agaricomycetes</taxon>
        <taxon>Agaricomycetidae</taxon>
        <taxon>Agaricales</taxon>
        <taxon>Marasmiineae</taxon>
        <taxon>Mycenaceae</taxon>
        <taxon>Mycena</taxon>
    </lineage>
</organism>
<proteinExistence type="predicted"/>
<accession>A0AAD6UA22</accession>
<name>A0AAD6UA22_9AGAR</name>
<evidence type="ECO:0000313" key="2">
    <source>
        <dbReference type="Proteomes" id="UP001222325"/>
    </source>
</evidence>
<protein>
    <submittedName>
        <fullName evidence="1">Uncharacterized protein</fullName>
    </submittedName>
</protein>
<evidence type="ECO:0000313" key="1">
    <source>
        <dbReference type="EMBL" id="KAJ7093413.1"/>
    </source>
</evidence>
<reference evidence="1" key="1">
    <citation type="submission" date="2023-03" db="EMBL/GenBank/DDBJ databases">
        <title>Massive genome expansion in bonnet fungi (Mycena s.s.) driven by repeated elements and novel gene families across ecological guilds.</title>
        <authorList>
            <consortium name="Lawrence Berkeley National Laboratory"/>
            <person name="Harder C.B."/>
            <person name="Miyauchi S."/>
            <person name="Viragh M."/>
            <person name="Kuo A."/>
            <person name="Thoen E."/>
            <person name="Andreopoulos B."/>
            <person name="Lu D."/>
            <person name="Skrede I."/>
            <person name="Drula E."/>
            <person name="Henrissat B."/>
            <person name="Morin E."/>
            <person name="Kohler A."/>
            <person name="Barry K."/>
            <person name="LaButti K."/>
            <person name="Morin E."/>
            <person name="Salamov A."/>
            <person name="Lipzen A."/>
            <person name="Mereny Z."/>
            <person name="Hegedus B."/>
            <person name="Baldrian P."/>
            <person name="Stursova M."/>
            <person name="Weitz H."/>
            <person name="Taylor A."/>
            <person name="Grigoriev I.V."/>
            <person name="Nagy L.G."/>
            <person name="Martin F."/>
            <person name="Kauserud H."/>
        </authorList>
    </citation>
    <scope>NUCLEOTIDE SEQUENCE</scope>
    <source>
        <strain evidence="1">CBHHK173m</strain>
    </source>
</reference>
<comment type="caution">
    <text evidence="1">The sequence shown here is derived from an EMBL/GenBank/DDBJ whole genome shotgun (WGS) entry which is preliminary data.</text>
</comment>